<gene>
    <name evidence="1" type="ORF">DPMN_132316</name>
</gene>
<evidence type="ECO:0000313" key="2">
    <source>
        <dbReference type="Proteomes" id="UP000828390"/>
    </source>
</evidence>
<dbReference type="Proteomes" id="UP000828390">
    <property type="component" value="Unassembled WGS sequence"/>
</dbReference>
<reference evidence="1" key="2">
    <citation type="submission" date="2020-11" db="EMBL/GenBank/DDBJ databases">
        <authorList>
            <person name="McCartney M.A."/>
            <person name="Auch B."/>
            <person name="Kono T."/>
            <person name="Mallez S."/>
            <person name="Becker A."/>
            <person name="Gohl D.M."/>
            <person name="Silverstein K.A.T."/>
            <person name="Koren S."/>
            <person name="Bechman K.B."/>
            <person name="Herman A."/>
            <person name="Abrahante J.E."/>
            <person name="Garbe J."/>
        </authorList>
    </citation>
    <scope>NUCLEOTIDE SEQUENCE</scope>
    <source>
        <strain evidence="1">Duluth1</strain>
        <tissue evidence="1">Whole animal</tissue>
    </source>
</reference>
<evidence type="ECO:0000313" key="1">
    <source>
        <dbReference type="EMBL" id="KAH3804040.1"/>
    </source>
</evidence>
<comment type="caution">
    <text evidence="1">The sequence shown here is derived from an EMBL/GenBank/DDBJ whole genome shotgun (WGS) entry which is preliminary data.</text>
</comment>
<proteinExistence type="predicted"/>
<name>A0A9D4FS94_DREPO</name>
<dbReference type="AlphaFoldDB" id="A0A9D4FS94"/>
<dbReference type="EMBL" id="JAIWYP010000006">
    <property type="protein sequence ID" value="KAH3804040.1"/>
    <property type="molecule type" value="Genomic_DNA"/>
</dbReference>
<keyword evidence="2" id="KW-1185">Reference proteome</keyword>
<sequence>MLVSAVQVRISFVTVRDDPRGRRVDFVSLPGLVVWMPCCHLDNGLCKTIDAQKFKRPRRVPVLDTGLPCPSVLVWDWDLC</sequence>
<organism evidence="1 2">
    <name type="scientific">Dreissena polymorpha</name>
    <name type="common">Zebra mussel</name>
    <name type="synonym">Mytilus polymorpha</name>
    <dbReference type="NCBI Taxonomy" id="45954"/>
    <lineage>
        <taxon>Eukaryota</taxon>
        <taxon>Metazoa</taxon>
        <taxon>Spiralia</taxon>
        <taxon>Lophotrochozoa</taxon>
        <taxon>Mollusca</taxon>
        <taxon>Bivalvia</taxon>
        <taxon>Autobranchia</taxon>
        <taxon>Heteroconchia</taxon>
        <taxon>Euheterodonta</taxon>
        <taxon>Imparidentia</taxon>
        <taxon>Neoheterodontei</taxon>
        <taxon>Myida</taxon>
        <taxon>Dreissenoidea</taxon>
        <taxon>Dreissenidae</taxon>
        <taxon>Dreissena</taxon>
    </lineage>
</organism>
<accession>A0A9D4FS94</accession>
<protein>
    <submittedName>
        <fullName evidence="1">Uncharacterized protein</fullName>
    </submittedName>
</protein>
<reference evidence="1" key="1">
    <citation type="journal article" date="2019" name="bioRxiv">
        <title>The Genome of the Zebra Mussel, Dreissena polymorpha: A Resource for Invasive Species Research.</title>
        <authorList>
            <person name="McCartney M.A."/>
            <person name="Auch B."/>
            <person name="Kono T."/>
            <person name="Mallez S."/>
            <person name="Zhang Y."/>
            <person name="Obille A."/>
            <person name="Becker A."/>
            <person name="Abrahante J.E."/>
            <person name="Garbe J."/>
            <person name="Badalamenti J.P."/>
            <person name="Herman A."/>
            <person name="Mangelson H."/>
            <person name="Liachko I."/>
            <person name="Sullivan S."/>
            <person name="Sone E.D."/>
            <person name="Koren S."/>
            <person name="Silverstein K.A.T."/>
            <person name="Beckman K.B."/>
            <person name="Gohl D.M."/>
        </authorList>
    </citation>
    <scope>NUCLEOTIDE SEQUENCE</scope>
    <source>
        <strain evidence="1">Duluth1</strain>
        <tissue evidence="1">Whole animal</tissue>
    </source>
</reference>